<sequence>MDASLTVSFVTTTRRARKARHDDEKENIDPLTGERCATSSSSRSKTKTKKTTKKSTKAKENANVVAKSAVCLLENSTNASLFDYTPPSYTFNYPSTYDTYPYDDAAQAIIDSKCYELTVSPLADVSEAYGVPPGLEFSLSGADEGDEKLLLDDEDLFLCNEPMPLCLPPLSESESSDSDTDSSSSLSTSPITPTFSVTACSWANPAFVFPHTTPTTPSSIFKDTIITSPVSKSTSTCMSLTKTVPAVKAKAKALKKRL</sequence>
<keyword evidence="3" id="KW-1185">Reference proteome</keyword>
<comment type="caution">
    <text evidence="2">The sequence shown here is derived from an EMBL/GenBank/DDBJ whole genome shotgun (WGS) entry which is preliminary data.</text>
</comment>
<dbReference type="Proteomes" id="UP000559256">
    <property type="component" value="Unassembled WGS sequence"/>
</dbReference>
<proteinExistence type="predicted"/>
<evidence type="ECO:0000313" key="2">
    <source>
        <dbReference type="EMBL" id="KAF5347839.1"/>
    </source>
</evidence>
<protein>
    <submittedName>
        <fullName evidence="2">Uncharacterized protein</fullName>
    </submittedName>
</protein>
<dbReference type="AlphaFoldDB" id="A0A8H5CTQ6"/>
<evidence type="ECO:0000256" key="1">
    <source>
        <dbReference type="SAM" id="MobiDB-lite"/>
    </source>
</evidence>
<accession>A0A8H5CTQ6</accession>
<dbReference type="EMBL" id="JAACJM010000089">
    <property type="protein sequence ID" value="KAF5347839.1"/>
    <property type="molecule type" value="Genomic_DNA"/>
</dbReference>
<feature type="region of interest" description="Disordered" evidence="1">
    <location>
        <begin position="1"/>
        <end position="58"/>
    </location>
</feature>
<organism evidence="2 3">
    <name type="scientific">Tetrapyrgos nigripes</name>
    <dbReference type="NCBI Taxonomy" id="182062"/>
    <lineage>
        <taxon>Eukaryota</taxon>
        <taxon>Fungi</taxon>
        <taxon>Dikarya</taxon>
        <taxon>Basidiomycota</taxon>
        <taxon>Agaricomycotina</taxon>
        <taxon>Agaricomycetes</taxon>
        <taxon>Agaricomycetidae</taxon>
        <taxon>Agaricales</taxon>
        <taxon>Marasmiineae</taxon>
        <taxon>Marasmiaceae</taxon>
        <taxon>Tetrapyrgos</taxon>
    </lineage>
</organism>
<reference evidence="2 3" key="1">
    <citation type="journal article" date="2020" name="ISME J.">
        <title>Uncovering the hidden diversity of litter-decomposition mechanisms in mushroom-forming fungi.</title>
        <authorList>
            <person name="Floudas D."/>
            <person name="Bentzer J."/>
            <person name="Ahren D."/>
            <person name="Johansson T."/>
            <person name="Persson P."/>
            <person name="Tunlid A."/>
        </authorList>
    </citation>
    <scope>NUCLEOTIDE SEQUENCE [LARGE SCALE GENOMIC DNA]</scope>
    <source>
        <strain evidence="2 3">CBS 291.85</strain>
    </source>
</reference>
<dbReference type="OrthoDB" id="3265369at2759"/>
<gene>
    <name evidence="2" type="ORF">D9758_013822</name>
</gene>
<evidence type="ECO:0000313" key="3">
    <source>
        <dbReference type="Proteomes" id="UP000559256"/>
    </source>
</evidence>
<feature type="compositionally biased region" description="Polar residues" evidence="1">
    <location>
        <begin position="1"/>
        <end position="13"/>
    </location>
</feature>
<name>A0A8H5CTQ6_9AGAR</name>
<feature type="region of interest" description="Disordered" evidence="1">
    <location>
        <begin position="169"/>
        <end position="189"/>
    </location>
</feature>
<feature type="compositionally biased region" description="Basic residues" evidence="1">
    <location>
        <begin position="44"/>
        <end position="56"/>
    </location>
</feature>